<feature type="transmembrane region" description="Helical" evidence="7">
    <location>
        <begin position="339"/>
        <end position="356"/>
    </location>
</feature>
<dbReference type="CDD" id="cd17324">
    <property type="entry name" value="MFS_NepI_like"/>
    <property type="match status" value="1"/>
</dbReference>
<feature type="transmembrane region" description="Helical" evidence="7">
    <location>
        <begin position="161"/>
        <end position="184"/>
    </location>
</feature>
<name>A0A1R1F1L3_9BACL</name>
<dbReference type="GO" id="GO:0005886">
    <property type="term" value="C:plasma membrane"/>
    <property type="evidence" value="ECO:0007669"/>
    <property type="project" value="UniProtKB-SubCell"/>
</dbReference>
<proteinExistence type="predicted"/>
<accession>A0A1R1F1L3</accession>
<feature type="transmembrane region" description="Helical" evidence="7">
    <location>
        <begin position="7"/>
        <end position="28"/>
    </location>
</feature>
<dbReference type="PROSITE" id="PS50850">
    <property type="entry name" value="MFS"/>
    <property type="match status" value="1"/>
</dbReference>
<dbReference type="RefSeq" id="WP_076166759.1">
    <property type="nucleotide sequence ID" value="NZ_MRTP01000001.1"/>
</dbReference>
<evidence type="ECO:0000256" key="4">
    <source>
        <dbReference type="ARBA" id="ARBA00022692"/>
    </source>
</evidence>
<keyword evidence="3" id="KW-1003">Cell membrane</keyword>
<keyword evidence="2" id="KW-0813">Transport</keyword>
<evidence type="ECO:0000313" key="9">
    <source>
        <dbReference type="EMBL" id="OMF57937.1"/>
    </source>
</evidence>
<evidence type="ECO:0000259" key="8">
    <source>
        <dbReference type="PROSITE" id="PS50850"/>
    </source>
</evidence>
<dbReference type="GO" id="GO:0022857">
    <property type="term" value="F:transmembrane transporter activity"/>
    <property type="evidence" value="ECO:0007669"/>
    <property type="project" value="InterPro"/>
</dbReference>
<organism evidence="9 10">
    <name type="scientific">Paenibacillus rhizosphaerae</name>
    <dbReference type="NCBI Taxonomy" id="297318"/>
    <lineage>
        <taxon>Bacteria</taxon>
        <taxon>Bacillati</taxon>
        <taxon>Bacillota</taxon>
        <taxon>Bacilli</taxon>
        <taxon>Bacillales</taxon>
        <taxon>Paenibacillaceae</taxon>
        <taxon>Paenibacillus</taxon>
    </lineage>
</organism>
<feature type="transmembrane region" description="Helical" evidence="7">
    <location>
        <begin position="100"/>
        <end position="121"/>
    </location>
</feature>
<comment type="subcellular location">
    <subcellularLocation>
        <location evidence="1">Cell membrane</location>
        <topology evidence="1">Multi-pass membrane protein</topology>
    </subcellularLocation>
</comment>
<protein>
    <submittedName>
        <fullName evidence="9">MFS transporter</fullName>
    </submittedName>
</protein>
<keyword evidence="4 7" id="KW-0812">Transmembrane</keyword>
<evidence type="ECO:0000313" key="10">
    <source>
        <dbReference type="Proteomes" id="UP000187172"/>
    </source>
</evidence>
<feature type="transmembrane region" description="Helical" evidence="7">
    <location>
        <begin position="239"/>
        <end position="260"/>
    </location>
</feature>
<keyword evidence="5 7" id="KW-1133">Transmembrane helix</keyword>
<dbReference type="AlphaFoldDB" id="A0A1R1F1L3"/>
<dbReference type="InterPro" id="IPR020846">
    <property type="entry name" value="MFS_dom"/>
</dbReference>
<dbReference type="PANTHER" id="PTHR43124">
    <property type="entry name" value="PURINE EFFLUX PUMP PBUE"/>
    <property type="match status" value="1"/>
</dbReference>
<dbReference type="Gene3D" id="1.20.1250.20">
    <property type="entry name" value="MFS general substrate transporter like domains"/>
    <property type="match status" value="1"/>
</dbReference>
<dbReference type="InterPro" id="IPR036259">
    <property type="entry name" value="MFS_trans_sf"/>
</dbReference>
<evidence type="ECO:0000256" key="6">
    <source>
        <dbReference type="ARBA" id="ARBA00023136"/>
    </source>
</evidence>
<comment type="caution">
    <text evidence="9">The sequence shown here is derived from an EMBL/GenBank/DDBJ whole genome shotgun (WGS) entry which is preliminary data.</text>
</comment>
<reference evidence="9 10" key="1">
    <citation type="submission" date="2016-11" db="EMBL/GenBank/DDBJ databases">
        <title>Paenibacillus species isolates.</title>
        <authorList>
            <person name="Beno S.M."/>
        </authorList>
    </citation>
    <scope>NUCLEOTIDE SEQUENCE [LARGE SCALE GENOMIC DNA]</scope>
    <source>
        <strain evidence="9 10">FSL R5-0378</strain>
    </source>
</reference>
<feature type="transmembrane region" description="Helical" evidence="7">
    <location>
        <begin position="133"/>
        <end position="155"/>
    </location>
</feature>
<feature type="transmembrane region" description="Helical" evidence="7">
    <location>
        <begin position="294"/>
        <end position="318"/>
    </location>
</feature>
<evidence type="ECO:0000256" key="1">
    <source>
        <dbReference type="ARBA" id="ARBA00004651"/>
    </source>
</evidence>
<feature type="transmembrane region" description="Helical" evidence="7">
    <location>
        <begin position="362"/>
        <end position="380"/>
    </location>
</feature>
<evidence type="ECO:0000256" key="5">
    <source>
        <dbReference type="ARBA" id="ARBA00022989"/>
    </source>
</evidence>
<dbReference type="InterPro" id="IPR011701">
    <property type="entry name" value="MFS"/>
</dbReference>
<sequence>MTTKKETILIFAFTFAAFVLGTTEYVIVGLLKDISVSLGVSLAAAGILVSSFAIAYAVGTPFAVSLLGRIPRHVTILSGYAALLVLNALTIFAGNFALMFVIRVITAILCGLTLSLSIAAASEHIQASRRAGAVAWIIGGFSIANVLGVPVGTYIGQLLGWRAAFIVTSAVGILPLFIIASVLPKSDTVSVSSMKQQFALFANRRIRMAFLIPVLGVGSVFIVYTYITPILENVLGIPKQWTSAVLLGYGGLTILSNWIGAKVAEGDSRSKLKIVFIVQSLMMLALALTLSFTWAAVLCLMLIALFSYALSAAVQLYLIDLADASAGGSKDFASTLMPVASNLGIACGSLIGSLVVDSIGLAYLPWAALAFSIGAFAVTARCHQLDQEHLSIGAAARIHTM</sequence>
<feature type="transmembrane region" description="Helical" evidence="7">
    <location>
        <begin position="272"/>
        <end position="288"/>
    </location>
</feature>
<dbReference type="InterPro" id="IPR050189">
    <property type="entry name" value="MFS_Efflux_Transporters"/>
</dbReference>
<feature type="domain" description="Major facilitator superfamily (MFS) profile" evidence="8">
    <location>
        <begin position="9"/>
        <end position="401"/>
    </location>
</feature>
<dbReference type="EMBL" id="MRTP01000001">
    <property type="protein sequence ID" value="OMF57937.1"/>
    <property type="molecule type" value="Genomic_DNA"/>
</dbReference>
<keyword evidence="10" id="KW-1185">Reference proteome</keyword>
<feature type="transmembrane region" description="Helical" evidence="7">
    <location>
        <begin position="40"/>
        <end position="67"/>
    </location>
</feature>
<evidence type="ECO:0000256" key="3">
    <source>
        <dbReference type="ARBA" id="ARBA00022475"/>
    </source>
</evidence>
<keyword evidence="6 7" id="KW-0472">Membrane</keyword>
<evidence type="ECO:0000256" key="7">
    <source>
        <dbReference type="SAM" id="Phobius"/>
    </source>
</evidence>
<gene>
    <name evidence="9" type="ORF">BK138_05000</name>
</gene>
<dbReference type="SUPFAM" id="SSF103473">
    <property type="entry name" value="MFS general substrate transporter"/>
    <property type="match status" value="1"/>
</dbReference>
<feature type="transmembrane region" description="Helical" evidence="7">
    <location>
        <begin position="205"/>
        <end position="227"/>
    </location>
</feature>
<dbReference type="Proteomes" id="UP000187172">
    <property type="component" value="Unassembled WGS sequence"/>
</dbReference>
<dbReference type="STRING" id="297318.BK138_05000"/>
<dbReference type="Pfam" id="PF07690">
    <property type="entry name" value="MFS_1"/>
    <property type="match status" value="1"/>
</dbReference>
<feature type="transmembrane region" description="Helical" evidence="7">
    <location>
        <begin position="74"/>
        <end position="94"/>
    </location>
</feature>
<evidence type="ECO:0000256" key="2">
    <source>
        <dbReference type="ARBA" id="ARBA00022448"/>
    </source>
</evidence>
<dbReference type="PANTHER" id="PTHR43124:SF10">
    <property type="entry name" value="PURINE EFFLUX PUMP PBUE"/>
    <property type="match status" value="1"/>
</dbReference>